<dbReference type="KEGG" id="pars:DRW48_12385"/>
<name>A0A344PLX2_9RHOB</name>
<reference evidence="2" key="1">
    <citation type="submission" date="2018-07" db="EMBL/GenBank/DDBJ databases">
        <title>Genome sequencing of Paracoccus sp. SC2-6.</title>
        <authorList>
            <person name="Heo J."/>
            <person name="Kim S.-J."/>
            <person name="Kwon S.-W."/>
        </authorList>
    </citation>
    <scope>NUCLEOTIDE SEQUENCE [LARGE SCALE GENOMIC DNA]</scope>
    <source>
        <strain evidence="2">SC2-6</strain>
    </source>
</reference>
<dbReference type="EMBL" id="CP030918">
    <property type="protein sequence ID" value="AXC50377.1"/>
    <property type="molecule type" value="Genomic_DNA"/>
</dbReference>
<evidence type="ECO:0000313" key="1">
    <source>
        <dbReference type="EMBL" id="AXC50377.1"/>
    </source>
</evidence>
<gene>
    <name evidence="1" type="ORF">DRW48_12385</name>
</gene>
<accession>A0A344PLX2</accession>
<dbReference type="Proteomes" id="UP000252023">
    <property type="component" value="Chromosome"/>
</dbReference>
<proteinExistence type="predicted"/>
<organism evidence="1 2">
    <name type="scientific">Paracoccus suum</name>
    <dbReference type="NCBI Taxonomy" id="2259340"/>
    <lineage>
        <taxon>Bacteria</taxon>
        <taxon>Pseudomonadati</taxon>
        <taxon>Pseudomonadota</taxon>
        <taxon>Alphaproteobacteria</taxon>
        <taxon>Rhodobacterales</taxon>
        <taxon>Paracoccaceae</taxon>
        <taxon>Paracoccus</taxon>
    </lineage>
</organism>
<keyword evidence="2" id="KW-1185">Reference proteome</keyword>
<dbReference type="AlphaFoldDB" id="A0A344PLX2"/>
<evidence type="ECO:0000313" key="2">
    <source>
        <dbReference type="Proteomes" id="UP000252023"/>
    </source>
</evidence>
<protein>
    <submittedName>
        <fullName evidence="1">Uncharacterized protein</fullName>
    </submittedName>
</protein>
<sequence length="142" mass="14822">MRDAQGAATVEADGNFSFEYLCGCYAVFDSASDGSSFQGVTGIYTSDLKVIVIPDAVKVQPLTLPDLGGTLLLRLSKPRQPFPMLTLLRSRIGTDGLGVTHKFLGVPAASDGFGGISAETPASAYASLTQALAQVDKDGLTY</sequence>